<dbReference type="InterPro" id="IPR041492">
    <property type="entry name" value="HAD_2"/>
</dbReference>
<protein>
    <submittedName>
        <fullName evidence="1">Uncharacterized protein</fullName>
    </submittedName>
</protein>
<dbReference type="InterPro" id="IPR023214">
    <property type="entry name" value="HAD_sf"/>
</dbReference>
<proteinExistence type="predicted"/>
<dbReference type="Proteomes" id="UP000229438">
    <property type="component" value="Unassembled WGS sequence"/>
</dbReference>
<accession>A0A2M8G7Y1</accession>
<dbReference type="InterPro" id="IPR023198">
    <property type="entry name" value="PGP-like_dom2"/>
</dbReference>
<dbReference type="SUPFAM" id="SSF56784">
    <property type="entry name" value="HAD-like"/>
    <property type="match status" value="1"/>
</dbReference>
<dbReference type="AlphaFoldDB" id="A0A2M8G7Y1"/>
<reference evidence="2" key="1">
    <citation type="submission" date="2017-09" db="EMBL/GenBank/DDBJ databases">
        <title>Depth-based differentiation of microbial function through sediment-hosted aquifers and enrichment of novel symbionts in the deep terrestrial subsurface.</title>
        <authorList>
            <person name="Probst A.J."/>
            <person name="Ladd B."/>
            <person name="Jarett J.K."/>
            <person name="Geller-Mcgrath D.E."/>
            <person name="Sieber C.M.K."/>
            <person name="Emerson J.B."/>
            <person name="Anantharaman K."/>
            <person name="Thomas B.C."/>
            <person name="Malmstrom R."/>
            <person name="Stieglmeier M."/>
            <person name="Klingl A."/>
            <person name="Woyke T."/>
            <person name="Ryan C.M."/>
            <person name="Banfield J.F."/>
        </authorList>
    </citation>
    <scope>NUCLEOTIDE SEQUENCE [LARGE SCALE GENOMIC DNA]</scope>
</reference>
<comment type="caution">
    <text evidence="1">The sequence shown here is derived from an EMBL/GenBank/DDBJ whole genome shotgun (WGS) entry which is preliminary data.</text>
</comment>
<dbReference type="InterPro" id="IPR036412">
    <property type="entry name" value="HAD-like_sf"/>
</dbReference>
<dbReference type="Gene3D" id="1.10.150.240">
    <property type="entry name" value="Putative phosphatase, domain 2"/>
    <property type="match status" value="1"/>
</dbReference>
<dbReference type="EMBL" id="PFQS01000013">
    <property type="protein sequence ID" value="PJC69318.1"/>
    <property type="molecule type" value="Genomic_DNA"/>
</dbReference>
<evidence type="ECO:0000313" key="2">
    <source>
        <dbReference type="Proteomes" id="UP000229438"/>
    </source>
</evidence>
<sequence>MITSILFDLDDLIVNSSGIHFAAFENALKSFGIKVFNIPHDLKIKVYGLRIREIMELLIDYFKLEVDLEELLKVRN</sequence>
<organism evidence="1 2">
    <name type="scientific">candidate division WWE3 bacterium CG_4_8_14_3_um_filter_42_11</name>
    <dbReference type="NCBI Taxonomy" id="1975076"/>
    <lineage>
        <taxon>Bacteria</taxon>
        <taxon>Katanobacteria</taxon>
    </lineage>
</organism>
<feature type="non-terminal residue" evidence="1">
    <location>
        <position position="76"/>
    </location>
</feature>
<name>A0A2M8G7Y1_UNCKA</name>
<dbReference type="Pfam" id="PF13419">
    <property type="entry name" value="HAD_2"/>
    <property type="match status" value="1"/>
</dbReference>
<gene>
    <name evidence="1" type="ORF">CO015_00765</name>
</gene>
<evidence type="ECO:0000313" key="1">
    <source>
        <dbReference type="EMBL" id="PJC69318.1"/>
    </source>
</evidence>
<dbReference type="Gene3D" id="3.40.50.1000">
    <property type="entry name" value="HAD superfamily/HAD-like"/>
    <property type="match status" value="1"/>
</dbReference>